<gene>
    <name evidence="1" type="ORF">TAPDE_005524</name>
</gene>
<sequence length="92" mass="10511">MIMNLRPQFLAMTSYVKVRRVVPINSYGPEAGARLCNAIRKMLERHEHFEQANRLNTHTQQDLNAEAVSPAVCCELLALQITGRLDLSNRIY</sequence>
<dbReference type="AlphaFoldDB" id="R4XKH6"/>
<reference evidence="1 2" key="1">
    <citation type="journal article" date="2013" name="MBio">
        <title>Genome sequencing of the plant pathogen Taphrina deformans, the causal agent of peach leaf curl.</title>
        <authorList>
            <person name="Cisse O.H."/>
            <person name="Almeida J.M.G.C.F."/>
            <person name="Fonseca A."/>
            <person name="Kumar A.A."/>
            <person name="Salojaervi J."/>
            <person name="Overmyer K."/>
            <person name="Hauser P.M."/>
            <person name="Pagni M."/>
        </authorList>
    </citation>
    <scope>NUCLEOTIDE SEQUENCE [LARGE SCALE GENOMIC DNA]</scope>
    <source>
        <strain evidence="2">PYCC 5710 / ATCC 11124 / CBS 356.35 / IMI 108563 / JCM 9778 / NBRC 8474</strain>
    </source>
</reference>
<dbReference type="VEuPathDB" id="FungiDB:TAPDE_005524"/>
<dbReference type="EMBL" id="CAHR02000358">
    <property type="protein sequence ID" value="CCG84959.1"/>
    <property type="molecule type" value="Genomic_DNA"/>
</dbReference>
<evidence type="ECO:0000313" key="1">
    <source>
        <dbReference type="EMBL" id="CCG84959.1"/>
    </source>
</evidence>
<keyword evidence="2" id="KW-1185">Reference proteome</keyword>
<protein>
    <submittedName>
        <fullName evidence="1">Uncharacterized protein</fullName>
    </submittedName>
</protein>
<dbReference type="Proteomes" id="UP000013776">
    <property type="component" value="Unassembled WGS sequence"/>
</dbReference>
<comment type="caution">
    <text evidence="1">The sequence shown here is derived from an EMBL/GenBank/DDBJ whole genome shotgun (WGS) entry which is preliminary data.</text>
</comment>
<evidence type="ECO:0000313" key="2">
    <source>
        <dbReference type="Proteomes" id="UP000013776"/>
    </source>
</evidence>
<accession>R4XKH6</accession>
<name>R4XKH6_TAPDE</name>
<organism evidence="1 2">
    <name type="scientific">Taphrina deformans (strain PYCC 5710 / ATCC 11124 / CBS 356.35 / IMI 108563 / JCM 9778 / NBRC 8474)</name>
    <name type="common">Peach leaf curl fungus</name>
    <name type="synonym">Lalaria deformans</name>
    <dbReference type="NCBI Taxonomy" id="1097556"/>
    <lineage>
        <taxon>Eukaryota</taxon>
        <taxon>Fungi</taxon>
        <taxon>Dikarya</taxon>
        <taxon>Ascomycota</taxon>
        <taxon>Taphrinomycotina</taxon>
        <taxon>Taphrinomycetes</taxon>
        <taxon>Taphrinales</taxon>
        <taxon>Taphrinaceae</taxon>
        <taxon>Taphrina</taxon>
    </lineage>
</organism>
<proteinExistence type="predicted"/>